<evidence type="ECO:0000256" key="6">
    <source>
        <dbReference type="SAM" id="Phobius"/>
    </source>
</evidence>
<feature type="transmembrane region" description="Helical" evidence="6">
    <location>
        <begin position="262"/>
        <end position="282"/>
    </location>
</feature>
<reference evidence="8" key="1">
    <citation type="submission" date="2017-02" db="EMBL/GenBank/DDBJ databases">
        <authorList>
            <person name="Varghese N."/>
            <person name="Submissions S."/>
        </authorList>
    </citation>
    <scope>NUCLEOTIDE SEQUENCE [LARGE SCALE GENOMIC DNA]</scope>
    <source>
        <strain evidence="8">R11H</strain>
    </source>
</reference>
<evidence type="ECO:0000256" key="4">
    <source>
        <dbReference type="ARBA" id="ARBA00022989"/>
    </source>
</evidence>
<feature type="transmembrane region" description="Helical" evidence="6">
    <location>
        <begin position="302"/>
        <end position="322"/>
    </location>
</feature>
<evidence type="ECO:0000313" key="7">
    <source>
        <dbReference type="EMBL" id="SKB50993.1"/>
    </source>
</evidence>
<dbReference type="Pfam" id="PF03706">
    <property type="entry name" value="LPG_synthase_TM"/>
    <property type="match status" value="1"/>
</dbReference>
<name>A0A1T5BVI5_9SPHN</name>
<keyword evidence="2" id="KW-1003">Cell membrane</keyword>
<evidence type="ECO:0000256" key="3">
    <source>
        <dbReference type="ARBA" id="ARBA00022692"/>
    </source>
</evidence>
<dbReference type="Proteomes" id="UP000190044">
    <property type="component" value="Unassembled WGS sequence"/>
</dbReference>
<dbReference type="EMBL" id="FUYP01000007">
    <property type="protein sequence ID" value="SKB50993.1"/>
    <property type="molecule type" value="Genomic_DNA"/>
</dbReference>
<proteinExistence type="predicted"/>
<keyword evidence="5 6" id="KW-0472">Membrane</keyword>
<dbReference type="GO" id="GO:0005886">
    <property type="term" value="C:plasma membrane"/>
    <property type="evidence" value="ECO:0007669"/>
    <property type="project" value="UniProtKB-SubCell"/>
</dbReference>
<sequence>MPPSWPERLQGRRWGGAAATLLLAVLLVWLAMRFGDLRWHDVDGLVREHGLILGAIAIVSIGGQSVVGAVKWRLLQRHFVQVDRREPSLAMLTFYSALTALAAQVIPTFLASGAVRGAVTRLHLEGSFLQGAGVTIYDQLFDVAILALCSVAALSLFLVGVDPPAIIAIVALALALLLLGASPLFRSVPPLSAALRFLPARVPGVGRVRQALEFAREKGLDKPDTTVRLLSLSILRYLFVALRSVAAVLLVATGLNWASASFGFAVVQGSALAALTPGNLGITEWGWAAIAELLHLPGGSVIVAILVLRIVNIPATLAVMLLSAMGLSGRRAAADLP</sequence>
<accession>A0A1T5BVI5</accession>
<dbReference type="RefSeq" id="WP_176141546.1">
    <property type="nucleotide sequence ID" value="NZ_FUYP01000007.1"/>
</dbReference>
<comment type="subcellular location">
    <subcellularLocation>
        <location evidence="1">Cell membrane</location>
        <topology evidence="1">Multi-pass membrane protein</topology>
    </subcellularLocation>
</comment>
<dbReference type="InterPro" id="IPR022791">
    <property type="entry name" value="L-PG_synthase/AglD"/>
</dbReference>
<organism evidence="7 8">
    <name type="scientific">Sphingopyxis flava</name>
    <dbReference type="NCBI Taxonomy" id="1507287"/>
    <lineage>
        <taxon>Bacteria</taxon>
        <taxon>Pseudomonadati</taxon>
        <taxon>Pseudomonadota</taxon>
        <taxon>Alphaproteobacteria</taxon>
        <taxon>Sphingomonadales</taxon>
        <taxon>Sphingomonadaceae</taxon>
        <taxon>Sphingopyxis</taxon>
    </lineage>
</organism>
<feature type="transmembrane region" description="Helical" evidence="6">
    <location>
        <begin position="51"/>
        <end position="72"/>
    </location>
</feature>
<keyword evidence="8" id="KW-1185">Reference proteome</keyword>
<feature type="transmembrane region" description="Helical" evidence="6">
    <location>
        <begin position="166"/>
        <end position="185"/>
    </location>
</feature>
<gene>
    <name evidence="7" type="ORF">SAMN06295937_1007158</name>
</gene>
<evidence type="ECO:0000256" key="5">
    <source>
        <dbReference type="ARBA" id="ARBA00023136"/>
    </source>
</evidence>
<feature type="transmembrane region" description="Helical" evidence="6">
    <location>
        <begin position="92"/>
        <end position="119"/>
    </location>
</feature>
<protein>
    <submittedName>
        <fullName evidence="7">Uncharacterized membrane protein YbhN, UPF0104 family</fullName>
    </submittedName>
</protein>
<evidence type="ECO:0000256" key="1">
    <source>
        <dbReference type="ARBA" id="ARBA00004651"/>
    </source>
</evidence>
<dbReference type="AlphaFoldDB" id="A0A1T5BVI5"/>
<feature type="transmembrane region" description="Helical" evidence="6">
    <location>
        <begin position="139"/>
        <end position="159"/>
    </location>
</feature>
<evidence type="ECO:0000256" key="2">
    <source>
        <dbReference type="ARBA" id="ARBA00022475"/>
    </source>
</evidence>
<keyword evidence="4 6" id="KW-1133">Transmembrane helix</keyword>
<evidence type="ECO:0000313" key="8">
    <source>
        <dbReference type="Proteomes" id="UP000190044"/>
    </source>
</evidence>
<feature type="transmembrane region" description="Helical" evidence="6">
    <location>
        <begin position="12"/>
        <end position="31"/>
    </location>
</feature>
<keyword evidence="3 6" id="KW-0812">Transmembrane</keyword>